<dbReference type="AlphaFoldDB" id="A0AAN6S4T8"/>
<comment type="caution">
    <text evidence="1">The sequence shown here is derived from an EMBL/GenBank/DDBJ whole genome shotgun (WGS) entry which is preliminary data.</text>
</comment>
<sequence length="131" mass="14383">MIRTNTTTTLSGPGAPALVDPTFLLVVNTAPDASDPVMFAPPNSAVNLTQFHVFTWANVQGFLLPRTQRGIMVNGGGFYLVPVLTWNETDETVSNTPGTWSLRYIMSEALAKRMGAVRTQLQSRLLCQEER</sequence>
<dbReference type="Proteomes" id="UP001303473">
    <property type="component" value="Unassembled WGS sequence"/>
</dbReference>
<organism evidence="1 2">
    <name type="scientific">Diplogelasinospora grovesii</name>
    <dbReference type="NCBI Taxonomy" id="303347"/>
    <lineage>
        <taxon>Eukaryota</taxon>
        <taxon>Fungi</taxon>
        <taxon>Dikarya</taxon>
        <taxon>Ascomycota</taxon>
        <taxon>Pezizomycotina</taxon>
        <taxon>Sordariomycetes</taxon>
        <taxon>Sordariomycetidae</taxon>
        <taxon>Sordariales</taxon>
        <taxon>Diplogelasinosporaceae</taxon>
        <taxon>Diplogelasinospora</taxon>
    </lineage>
</organism>
<evidence type="ECO:0000313" key="2">
    <source>
        <dbReference type="Proteomes" id="UP001303473"/>
    </source>
</evidence>
<protein>
    <submittedName>
        <fullName evidence="1">Uncharacterized protein</fullName>
    </submittedName>
</protein>
<accession>A0AAN6S4T8</accession>
<dbReference type="EMBL" id="MU853786">
    <property type="protein sequence ID" value="KAK3941162.1"/>
    <property type="molecule type" value="Genomic_DNA"/>
</dbReference>
<proteinExistence type="predicted"/>
<gene>
    <name evidence="1" type="ORF">QBC46DRAFT_383372</name>
</gene>
<name>A0AAN6S4T8_9PEZI</name>
<evidence type="ECO:0000313" key="1">
    <source>
        <dbReference type="EMBL" id="KAK3941162.1"/>
    </source>
</evidence>
<keyword evidence="2" id="KW-1185">Reference proteome</keyword>
<reference evidence="2" key="1">
    <citation type="journal article" date="2023" name="Mol. Phylogenet. Evol.">
        <title>Genome-scale phylogeny and comparative genomics of the fungal order Sordariales.</title>
        <authorList>
            <person name="Hensen N."/>
            <person name="Bonometti L."/>
            <person name="Westerberg I."/>
            <person name="Brannstrom I.O."/>
            <person name="Guillou S."/>
            <person name="Cros-Aarteil S."/>
            <person name="Calhoun S."/>
            <person name="Haridas S."/>
            <person name="Kuo A."/>
            <person name="Mondo S."/>
            <person name="Pangilinan J."/>
            <person name="Riley R."/>
            <person name="LaButti K."/>
            <person name="Andreopoulos B."/>
            <person name="Lipzen A."/>
            <person name="Chen C."/>
            <person name="Yan M."/>
            <person name="Daum C."/>
            <person name="Ng V."/>
            <person name="Clum A."/>
            <person name="Steindorff A."/>
            <person name="Ohm R.A."/>
            <person name="Martin F."/>
            <person name="Silar P."/>
            <person name="Natvig D.O."/>
            <person name="Lalanne C."/>
            <person name="Gautier V."/>
            <person name="Ament-Velasquez S.L."/>
            <person name="Kruys A."/>
            <person name="Hutchinson M.I."/>
            <person name="Powell A.J."/>
            <person name="Barry K."/>
            <person name="Miller A.N."/>
            <person name="Grigoriev I.V."/>
            <person name="Debuchy R."/>
            <person name="Gladieux P."/>
            <person name="Hiltunen Thoren M."/>
            <person name="Johannesson H."/>
        </authorList>
    </citation>
    <scope>NUCLEOTIDE SEQUENCE [LARGE SCALE GENOMIC DNA]</scope>
    <source>
        <strain evidence="2">CBS 340.73</strain>
    </source>
</reference>